<gene>
    <name evidence="1" type="ORF">ENR01_00315</name>
</gene>
<evidence type="ECO:0000313" key="1">
    <source>
        <dbReference type="EMBL" id="HEX61591.1"/>
    </source>
</evidence>
<sequence>MLYRSMKRGKVLVATILTVLGLTLAPLFNASAVAYQIDAKQLVDKATASPGEILTYTILITNVGDASIDPIFIAETLSPYVDYVVGSTAWSDSLGGGAPVTDAWLTDGLNLGVLNPTEWVKVTFQAKVKSDTPDGATVQSVAQIKKTWKGNSVNEWFQCAALTTVNVGEVLGAETLPETGPADVLFVSGYLIYVGILLRKVKLYRYF</sequence>
<dbReference type="NCBIfam" id="TIGR01451">
    <property type="entry name" value="B_ant_repeat"/>
    <property type="match status" value="1"/>
</dbReference>
<comment type="caution">
    <text evidence="1">The sequence shown here is derived from an EMBL/GenBank/DDBJ whole genome shotgun (WGS) entry which is preliminary data.</text>
</comment>
<accession>A0A831YSI0</accession>
<proteinExistence type="predicted"/>
<protein>
    <submittedName>
        <fullName evidence="1">DUF11 domain-containing protein</fullName>
    </submittedName>
</protein>
<dbReference type="InterPro" id="IPR047589">
    <property type="entry name" value="DUF11_rpt"/>
</dbReference>
<name>A0A831YSI0_UNCKA</name>
<reference evidence="1" key="1">
    <citation type="journal article" date="2020" name="mSystems">
        <title>Genome- and Community-Level Interaction Insights into Carbon Utilization and Element Cycling Functions of Hydrothermarchaeota in Hydrothermal Sediment.</title>
        <authorList>
            <person name="Zhou Z."/>
            <person name="Liu Y."/>
            <person name="Xu W."/>
            <person name="Pan J."/>
            <person name="Luo Z.H."/>
            <person name="Li M."/>
        </authorList>
    </citation>
    <scope>NUCLEOTIDE SEQUENCE [LARGE SCALE GENOMIC DNA]</scope>
    <source>
        <strain evidence="1">SpSt-361</strain>
    </source>
</reference>
<dbReference type="EMBL" id="DSPJ01000008">
    <property type="protein sequence ID" value="HEX61591.1"/>
    <property type="molecule type" value="Genomic_DNA"/>
</dbReference>
<organism evidence="1">
    <name type="scientific">candidate division WWE3 bacterium</name>
    <dbReference type="NCBI Taxonomy" id="2053526"/>
    <lineage>
        <taxon>Bacteria</taxon>
        <taxon>Katanobacteria</taxon>
    </lineage>
</organism>
<dbReference type="AlphaFoldDB" id="A0A831YSI0"/>